<dbReference type="InterPro" id="IPR017853">
    <property type="entry name" value="GH"/>
</dbReference>
<comment type="similarity">
    <text evidence="1">Belongs to the glycosyl hydrolases 36 family.</text>
</comment>
<dbReference type="InterPro" id="IPR008811">
    <property type="entry name" value="Glycosyl_hydrolases_36"/>
</dbReference>
<dbReference type="Gene3D" id="3.20.20.70">
    <property type="entry name" value="Aldolase class I"/>
    <property type="match status" value="1"/>
</dbReference>
<dbReference type="Proteomes" id="UP001172457">
    <property type="component" value="Chromosome 1"/>
</dbReference>
<dbReference type="InterPro" id="IPR013785">
    <property type="entry name" value="Aldolase_TIM"/>
</dbReference>
<comment type="catalytic activity">
    <reaction evidence="4">
        <text>alpha-D-galactosyl-(1-&gt;3)-1D-myo-inositol + sucrose = raffinose + myo-inositol</text>
        <dbReference type="Rhea" id="RHEA:20161"/>
        <dbReference type="ChEBI" id="CHEBI:16634"/>
        <dbReference type="ChEBI" id="CHEBI:17268"/>
        <dbReference type="ChEBI" id="CHEBI:17505"/>
        <dbReference type="ChEBI" id="CHEBI:17992"/>
        <dbReference type="EC" id="2.4.1.82"/>
    </reaction>
</comment>
<evidence type="ECO:0000313" key="5">
    <source>
        <dbReference type="EMBL" id="KAJ9568372.1"/>
    </source>
</evidence>
<dbReference type="AlphaFoldDB" id="A0AA38WPN4"/>
<reference evidence="5" key="1">
    <citation type="submission" date="2023-03" db="EMBL/GenBank/DDBJ databases">
        <title>Chromosome-scale reference genome and RAD-based genetic map of yellow starthistle (Centaurea solstitialis) reveal putative structural variation and QTLs associated with invader traits.</title>
        <authorList>
            <person name="Reatini B."/>
            <person name="Cang F.A."/>
            <person name="Jiang Q."/>
            <person name="Mckibben M.T.W."/>
            <person name="Barker M.S."/>
            <person name="Rieseberg L.H."/>
            <person name="Dlugosch K.M."/>
        </authorList>
    </citation>
    <scope>NUCLEOTIDE SEQUENCE</scope>
    <source>
        <strain evidence="5">CAN-66</strain>
        <tissue evidence="5">Leaf</tissue>
    </source>
</reference>
<name>A0AA38WPN4_9ASTR</name>
<evidence type="ECO:0000256" key="2">
    <source>
        <dbReference type="ARBA" id="ARBA00012708"/>
    </source>
</evidence>
<dbReference type="Pfam" id="PF05691">
    <property type="entry name" value="Raffinose_syn"/>
    <property type="match status" value="1"/>
</dbReference>
<proteinExistence type="inferred from homology"/>
<evidence type="ECO:0000256" key="3">
    <source>
        <dbReference type="ARBA" id="ARBA00023277"/>
    </source>
</evidence>
<evidence type="ECO:0000313" key="6">
    <source>
        <dbReference type="Proteomes" id="UP001172457"/>
    </source>
</evidence>
<dbReference type="PANTHER" id="PTHR31268">
    <property type="match status" value="1"/>
</dbReference>
<dbReference type="SUPFAM" id="SSF51445">
    <property type="entry name" value="(Trans)glycosidases"/>
    <property type="match status" value="1"/>
</dbReference>
<evidence type="ECO:0000256" key="4">
    <source>
        <dbReference type="ARBA" id="ARBA00049426"/>
    </source>
</evidence>
<feature type="non-terminal residue" evidence="5">
    <location>
        <position position="745"/>
    </location>
</feature>
<dbReference type="EMBL" id="JARYMX010000001">
    <property type="protein sequence ID" value="KAJ9568372.1"/>
    <property type="molecule type" value="Genomic_DNA"/>
</dbReference>
<gene>
    <name evidence="5" type="ORF">OSB04_004338</name>
</gene>
<organism evidence="5 6">
    <name type="scientific">Centaurea solstitialis</name>
    <name type="common">yellow star-thistle</name>
    <dbReference type="NCBI Taxonomy" id="347529"/>
    <lineage>
        <taxon>Eukaryota</taxon>
        <taxon>Viridiplantae</taxon>
        <taxon>Streptophyta</taxon>
        <taxon>Embryophyta</taxon>
        <taxon>Tracheophyta</taxon>
        <taxon>Spermatophyta</taxon>
        <taxon>Magnoliopsida</taxon>
        <taxon>eudicotyledons</taxon>
        <taxon>Gunneridae</taxon>
        <taxon>Pentapetalae</taxon>
        <taxon>asterids</taxon>
        <taxon>campanulids</taxon>
        <taxon>Asterales</taxon>
        <taxon>Asteraceae</taxon>
        <taxon>Carduoideae</taxon>
        <taxon>Cardueae</taxon>
        <taxon>Centaureinae</taxon>
        <taxon>Centaurea</taxon>
    </lineage>
</organism>
<protein>
    <recommendedName>
        <fullName evidence="2">galactinol--sucrose galactosyltransferase</fullName>
        <ecNumber evidence="2">2.4.1.82</ecNumber>
    </recommendedName>
</protein>
<sequence>MPPSLSNGAPNDKVQNGVASSVSLEGTQFLANGHPFLTNVPPNITSTPAPFPSKDPTRNVTGSFLGFSTHEPRTRHVAPIGKLRNIPFMSIFRFKVWWTTHWVGNNGRDVEHETQMLLLDKSDLGRPYVVLLPLMEGLFGSCLQPGEDDDVDVCVDSGSGMAARSAFESCVYVHVGTDPYETVKDAVRAVRNHLGTFNLLEDKTVPNAVDTFGWCTWDAFYLKVHPEGIKEGVKGLADGGCPPGLVLIDDGWQSISCTDDPDDQQEGMNYTVAGEQMPCRLIKFEENYKFRDYKGKYNKGLGGFVGDLKEEFKSVKHVYVWHALCGYWGGLRKNFPGMSPESCELIRPEMTEGLGTTMEDLAVDKIVQHGVGLVLPEKVGDMFEGLHSHLEAAGIDGAKVDVIQIMEMLGKKFGGRIMLAKAYYKALTASMRKHFKSNGVIASMEHCNDFMYLGTEAIALGRVGDDFWCTDPNVEHWLQGLHMVHCAYNSLWMGNIIQPDWDMFQSTHPSAEFHAASRAISGGPIYVSDCVGRHDFVLLRKLVLPDGSILRCRSYALPTRDSLFVNPSHDGKSVLKIWNLNKFTGVLGAFNCQGGGWCRESRQTKIFFEAKCTVTPKDIEWSNGSGNSSIPIEGVCMFAVYMHGRKTLKLLKGTESLEISLPPFNHELLTVSPVKTVGRKAVEFAPIGLVNMLNSGGAIEWLNYDGEDAVEVGIRGCGEMAAYASEKPRACLVNGLVSSSVTMRI</sequence>
<dbReference type="GO" id="GO:0047274">
    <property type="term" value="F:galactinol-sucrose galactosyltransferase activity"/>
    <property type="evidence" value="ECO:0007669"/>
    <property type="project" value="UniProtKB-EC"/>
</dbReference>
<comment type="caution">
    <text evidence="5">The sequence shown here is derived from an EMBL/GenBank/DDBJ whole genome shotgun (WGS) entry which is preliminary data.</text>
</comment>
<dbReference type="PANTHER" id="PTHR31268:SF37">
    <property type="entry name" value="GALACTINOL--SUCROSE GALACTOSYLTRANSFERASE"/>
    <property type="match status" value="1"/>
</dbReference>
<keyword evidence="3" id="KW-0119">Carbohydrate metabolism</keyword>
<accession>A0AA38WPN4</accession>
<keyword evidence="6" id="KW-1185">Reference proteome</keyword>
<evidence type="ECO:0000256" key="1">
    <source>
        <dbReference type="ARBA" id="ARBA00007240"/>
    </source>
</evidence>
<dbReference type="EC" id="2.4.1.82" evidence="2"/>